<gene>
    <name evidence="3" type="ORF">SAMN05421820_101221</name>
</gene>
<sequence>MKKLLKLASLALLGLSLFTGCKKNEAPYEELTDAKDGASVYIARFTGNEQKLSIFPYQDEARTFEFGASFGALGLPKNNISVKYAVDDKAFDSLNVQRGKMGLTAYRKFPAEAYQISTLNSTISSGKTTSDLIKVSYFSRLFDPAFDYLLPISIVSADGYKIGTNKTIFLVAPKLSETPASKTGWTVSADSEELVGEGSVNGKATAALDGNIDTYWHSKWQGGELPFPHWLTIDMKQDIYVTRVELAARQNASTGFSRFNIEASNDGSTWISLGTGLIMDPANKAFQSFPVTPGYRRYLKITMTAGATSVTKSTHLAEINVYRY</sequence>
<accession>A0A1G9JDA1</accession>
<dbReference type="InterPro" id="IPR013728">
    <property type="entry name" value="BT_3987-like_N"/>
</dbReference>
<keyword evidence="4" id="KW-1185">Reference proteome</keyword>
<proteinExistence type="predicted"/>
<dbReference type="AlphaFoldDB" id="A0A1G9JDA1"/>
<feature type="signal peptide" evidence="1">
    <location>
        <begin position="1"/>
        <end position="21"/>
    </location>
</feature>
<organism evidence="3 4">
    <name type="scientific">Pedobacter steynii</name>
    <dbReference type="NCBI Taxonomy" id="430522"/>
    <lineage>
        <taxon>Bacteria</taxon>
        <taxon>Pseudomonadati</taxon>
        <taxon>Bacteroidota</taxon>
        <taxon>Sphingobacteriia</taxon>
        <taxon>Sphingobacteriales</taxon>
        <taxon>Sphingobacteriaceae</taxon>
        <taxon>Pedobacter</taxon>
    </lineage>
</organism>
<dbReference type="Gene3D" id="2.60.120.260">
    <property type="entry name" value="Galactose-binding domain-like"/>
    <property type="match status" value="1"/>
</dbReference>
<dbReference type="OrthoDB" id="1434826at2"/>
<evidence type="ECO:0000259" key="2">
    <source>
        <dbReference type="PROSITE" id="PS50022"/>
    </source>
</evidence>
<dbReference type="Proteomes" id="UP000183200">
    <property type="component" value="Unassembled WGS sequence"/>
</dbReference>
<name>A0A1G9JDA1_9SPHI</name>
<feature type="domain" description="F5/8 type C" evidence="2">
    <location>
        <begin position="170"/>
        <end position="324"/>
    </location>
</feature>
<dbReference type="Gene3D" id="2.60.40.1740">
    <property type="entry name" value="hypothetical protein (bacova_03559)"/>
    <property type="match status" value="1"/>
</dbReference>
<protein>
    <recommendedName>
        <fullName evidence="2">F5/8 type C domain-containing protein</fullName>
    </recommendedName>
</protein>
<keyword evidence="1" id="KW-0732">Signal</keyword>
<evidence type="ECO:0000313" key="4">
    <source>
        <dbReference type="Proteomes" id="UP000183200"/>
    </source>
</evidence>
<feature type="chain" id="PRO_5010380797" description="F5/8 type C domain-containing protein" evidence="1">
    <location>
        <begin position="22"/>
        <end position="324"/>
    </location>
</feature>
<dbReference type="Pfam" id="PF00754">
    <property type="entry name" value="F5_F8_type_C"/>
    <property type="match status" value="1"/>
</dbReference>
<dbReference type="InterPro" id="IPR000421">
    <property type="entry name" value="FA58C"/>
</dbReference>
<dbReference type="SUPFAM" id="SSF49785">
    <property type="entry name" value="Galactose-binding domain-like"/>
    <property type="match status" value="1"/>
</dbReference>
<evidence type="ECO:0000313" key="3">
    <source>
        <dbReference type="EMBL" id="SDL35215.1"/>
    </source>
</evidence>
<reference evidence="4" key="1">
    <citation type="submission" date="2016-10" db="EMBL/GenBank/DDBJ databases">
        <authorList>
            <person name="Varghese N."/>
            <person name="Submissions S."/>
        </authorList>
    </citation>
    <scope>NUCLEOTIDE SEQUENCE [LARGE SCALE GENOMIC DNA]</scope>
    <source>
        <strain evidence="4">DSM 19110</strain>
    </source>
</reference>
<dbReference type="PROSITE" id="PS50022">
    <property type="entry name" value="FA58C_3"/>
    <property type="match status" value="1"/>
</dbReference>
<dbReference type="PROSITE" id="PS51257">
    <property type="entry name" value="PROKAR_LIPOPROTEIN"/>
    <property type="match status" value="1"/>
</dbReference>
<dbReference type="InterPro" id="IPR008979">
    <property type="entry name" value="Galactose-bd-like_sf"/>
</dbReference>
<evidence type="ECO:0000256" key="1">
    <source>
        <dbReference type="SAM" id="SignalP"/>
    </source>
</evidence>
<dbReference type="Pfam" id="PF08522">
    <property type="entry name" value="BT_3987-like_N"/>
    <property type="match status" value="1"/>
</dbReference>
<dbReference type="RefSeq" id="WP_074604128.1">
    <property type="nucleotide sequence ID" value="NZ_FNGY01000001.1"/>
</dbReference>
<dbReference type="EMBL" id="FNGY01000001">
    <property type="protein sequence ID" value="SDL35215.1"/>
    <property type="molecule type" value="Genomic_DNA"/>
</dbReference>